<proteinExistence type="predicted"/>
<evidence type="ECO:0000313" key="1">
    <source>
        <dbReference type="EMBL" id="KAH7991297.1"/>
    </source>
</evidence>
<keyword evidence="2" id="KW-1185">Reference proteome</keyword>
<protein>
    <submittedName>
        <fullName evidence="1">Uncharacterized protein</fullName>
    </submittedName>
</protein>
<accession>A0ACB8EFL7</accession>
<reference evidence="1" key="1">
    <citation type="submission" date="2021-08" db="EMBL/GenBank/DDBJ databases">
        <title>The first chromosome-level gecko genome reveals the dynamic sex chromosomes of Neotropical dwarf geckos (Sphaerodactylidae: Sphaerodactylus).</title>
        <authorList>
            <person name="Pinto B.J."/>
            <person name="Keating S.E."/>
            <person name="Gamble T."/>
        </authorList>
    </citation>
    <scope>NUCLEOTIDE SEQUENCE</scope>
    <source>
        <strain evidence="1">TG3544</strain>
    </source>
</reference>
<name>A0ACB8EFL7_9SAUR</name>
<gene>
    <name evidence="1" type="ORF">K3G42_004341</name>
</gene>
<dbReference type="EMBL" id="CM037616">
    <property type="protein sequence ID" value="KAH7991297.1"/>
    <property type="molecule type" value="Genomic_DNA"/>
</dbReference>
<comment type="caution">
    <text evidence="1">The sequence shown here is derived from an EMBL/GenBank/DDBJ whole genome shotgun (WGS) entry which is preliminary data.</text>
</comment>
<evidence type="ECO:0000313" key="2">
    <source>
        <dbReference type="Proteomes" id="UP000827872"/>
    </source>
</evidence>
<sequence length="103" mass="11588">MAKEDLPEAAKLTPAEREPDLQEALSPKLSLSRDRGVHIEPKAPQMQRSRGSPSHRSRSLFFRHQTLHTGEREHTSAQIVAEGSCNEKNLVRHLKDPTQVMDG</sequence>
<organism evidence="1 2">
    <name type="scientific">Sphaerodactylus townsendi</name>
    <dbReference type="NCBI Taxonomy" id="933632"/>
    <lineage>
        <taxon>Eukaryota</taxon>
        <taxon>Metazoa</taxon>
        <taxon>Chordata</taxon>
        <taxon>Craniata</taxon>
        <taxon>Vertebrata</taxon>
        <taxon>Euteleostomi</taxon>
        <taxon>Lepidosauria</taxon>
        <taxon>Squamata</taxon>
        <taxon>Bifurcata</taxon>
        <taxon>Gekkota</taxon>
        <taxon>Sphaerodactylidae</taxon>
        <taxon>Sphaerodactylus</taxon>
    </lineage>
</organism>
<dbReference type="Proteomes" id="UP000827872">
    <property type="component" value="Linkage Group LG03"/>
</dbReference>